<gene>
    <name evidence="7" type="ORF">DCS_03168</name>
</gene>
<evidence type="ECO:0000259" key="6">
    <source>
        <dbReference type="PROSITE" id="PS50263"/>
    </source>
</evidence>
<dbReference type="InterPro" id="IPR044149">
    <property type="entry name" value="Nitrilases_CHs"/>
</dbReference>
<name>A0A151GYA3_DRECN</name>
<dbReference type="InterPro" id="IPR000132">
    <property type="entry name" value="Nitrilase/CN_hydratase_CS"/>
</dbReference>
<comment type="catalytic activity">
    <reaction evidence="3">
        <text>a nitrile + 2 H2O = a carboxylate + NH4(+)</text>
        <dbReference type="Rhea" id="RHEA:21724"/>
        <dbReference type="ChEBI" id="CHEBI:15377"/>
        <dbReference type="ChEBI" id="CHEBI:18379"/>
        <dbReference type="ChEBI" id="CHEBI:28938"/>
        <dbReference type="ChEBI" id="CHEBI:29067"/>
        <dbReference type="EC" id="3.5.5.1"/>
    </reaction>
</comment>
<dbReference type="EC" id="3.5.5.1" evidence="4"/>
<dbReference type="PANTHER" id="PTHR46044:SF14">
    <property type="entry name" value="ARYLACETONITRILASE"/>
    <property type="match status" value="1"/>
</dbReference>
<sequence>MVDSARLSPSQHDAEGKGRRTMVQLRVAVTQAEPVWLDLAGAVEKTCTLIEKAALDGAQLIAFPECWIPGYPCWIWSRLVDPELNIRYIKNSPTLSSAEIGQIRDCARVNGIAVSLGFSENDNNSLFIAQLLIGLDGEIKVHRRKMKPTHMERTVFGDASGHCLRSVGELPFARVGALNCWEHVQPLLKYNTIAQREEIHVAAWPSLTPHGGGPDLWSMSAEGCQSISRVYAIESATFVLHSTAVISAKGVETLGTEQGFFMSFAGGGGSAIFGPDGSRLSDPVDDTMETILYADLDLDQLLHVRMFADCIGHYSRPDLLWLGVDGTIKSVVRPDGNGGLSGPAGLPS</sequence>
<reference evidence="7 8" key="1">
    <citation type="journal article" date="2016" name="Sci. Rep.">
        <title>Insights into Adaptations to a Near-Obligate Nematode Endoparasitic Lifestyle from the Finished Genome of Drechmeria coniospora.</title>
        <authorList>
            <person name="Zhang L."/>
            <person name="Zhou Z."/>
            <person name="Guo Q."/>
            <person name="Fokkens L."/>
            <person name="Miskei M."/>
            <person name="Pocsi I."/>
            <person name="Zhang W."/>
            <person name="Chen M."/>
            <person name="Wang L."/>
            <person name="Sun Y."/>
            <person name="Donzelli B.G."/>
            <person name="Gibson D.M."/>
            <person name="Nelson D.R."/>
            <person name="Luo J.G."/>
            <person name="Rep M."/>
            <person name="Liu H."/>
            <person name="Yang S."/>
            <person name="Wang J."/>
            <person name="Krasnoff S.B."/>
            <person name="Xu Y."/>
            <person name="Molnar I."/>
            <person name="Lin M."/>
        </authorList>
    </citation>
    <scope>NUCLEOTIDE SEQUENCE [LARGE SCALE GENOMIC DNA]</scope>
    <source>
        <strain evidence="7 8">ARSEF 6962</strain>
    </source>
</reference>
<keyword evidence="8" id="KW-1185">Reference proteome</keyword>
<dbReference type="Gene3D" id="3.60.110.10">
    <property type="entry name" value="Carbon-nitrogen hydrolase"/>
    <property type="match status" value="1"/>
</dbReference>
<dbReference type="PROSITE" id="PS00920">
    <property type="entry name" value="NITRIL_CHT_1"/>
    <property type="match status" value="1"/>
</dbReference>
<feature type="active site" description="Proton acceptor" evidence="5">
    <location>
        <position position="65"/>
    </location>
</feature>
<dbReference type="AlphaFoldDB" id="A0A151GYA3"/>
<dbReference type="PROSITE" id="PS00921">
    <property type="entry name" value="NITRIL_CHT_2"/>
    <property type="match status" value="1"/>
</dbReference>
<organism evidence="7 8">
    <name type="scientific">Drechmeria coniospora</name>
    <name type="common">Nematophagous fungus</name>
    <name type="synonym">Meria coniospora</name>
    <dbReference type="NCBI Taxonomy" id="98403"/>
    <lineage>
        <taxon>Eukaryota</taxon>
        <taxon>Fungi</taxon>
        <taxon>Dikarya</taxon>
        <taxon>Ascomycota</taxon>
        <taxon>Pezizomycotina</taxon>
        <taxon>Sordariomycetes</taxon>
        <taxon>Hypocreomycetidae</taxon>
        <taxon>Hypocreales</taxon>
        <taxon>Ophiocordycipitaceae</taxon>
        <taxon>Drechmeria</taxon>
    </lineage>
</organism>
<protein>
    <recommendedName>
        <fullName evidence="4">nitrilase</fullName>
        <ecNumber evidence="4">3.5.5.1</ecNumber>
    </recommendedName>
</protein>
<dbReference type="PROSITE" id="PS50263">
    <property type="entry name" value="CN_HYDROLASE"/>
    <property type="match status" value="1"/>
</dbReference>
<dbReference type="CDD" id="cd07564">
    <property type="entry name" value="nitrilases_CHs"/>
    <property type="match status" value="1"/>
</dbReference>
<dbReference type="SUPFAM" id="SSF56317">
    <property type="entry name" value="Carbon-nitrogen hydrolase"/>
    <property type="match status" value="1"/>
</dbReference>
<dbReference type="Proteomes" id="UP000076580">
    <property type="component" value="Chromosome 01"/>
</dbReference>
<dbReference type="GeneID" id="63715811"/>
<dbReference type="InterPro" id="IPR036526">
    <property type="entry name" value="C-N_Hydrolase_sf"/>
</dbReference>
<evidence type="ECO:0000313" key="8">
    <source>
        <dbReference type="Proteomes" id="UP000076580"/>
    </source>
</evidence>
<proteinExistence type="inferred from homology"/>
<dbReference type="Pfam" id="PF00795">
    <property type="entry name" value="CN_hydrolase"/>
    <property type="match status" value="1"/>
</dbReference>
<evidence type="ECO:0000256" key="4">
    <source>
        <dbReference type="ARBA" id="ARBA00039045"/>
    </source>
</evidence>
<comment type="similarity">
    <text evidence="1">Belongs to the carbon-nitrogen hydrolase superfamily. Nitrilase family.</text>
</comment>
<dbReference type="PANTHER" id="PTHR46044">
    <property type="entry name" value="NITRILASE"/>
    <property type="match status" value="1"/>
</dbReference>
<evidence type="ECO:0000256" key="5">
    <source>
        <dbReference type="PROSITE-ProRule" id="PRU10139"/>
    </source>
</evidence>
<evidence type="ECO:0000313" key="7">
    <source>
        <dbReference type="EMBL" id="KYK62023.1"/>
    </source>
</evidence>
<comment type="caution">
    <text evidence="7">The sequence shown here is derived from an EMBL/GenBank/DDBJ whole genome shotgun (WGS) entry which is preliminary data.</text>
</comment>
<dbReference type="EMBL" id="LAYC01000001">
    <property type="protein sequence ID" value="KYK62023.1"/>
    <property type="molecule type" value="Genomic_DNA"/>
</dbReference>
<accession>A0A151GYA3</accession>
<evidence type="ECO:0000256" key="3">
    <source>
        <dbReference type="ARBA" id="ARBA00036406"/>
    </source>
</evidence>
<dbReference type="RefSeq" id="XP_040661375.1">
    <property type="nucleotide sequence ID" value="XM_040800492.1"/>
</dbReference>
<keyword evidence="2" id="KW-0378">Hydrolase</keyword>
<dbReference type="GO" id="GO:0000257">
    <property type="term" value="F:nitrilase activity"/>
    <property type="evidence" value="ECO:0007669"/>
    <property type="project" value="UniProtKB-EC"/>
</dbReference>
<evidence type="ECO:0000256" key="1">
    <source>
        <dbReference type="ARBA" id="ARBA00008129"/>
    </source>
</evidence>
<dbReference type="InterPro" id="IPR003010">
    <property type="entry name" value="C-N_Hydrolase"/>
</dbReference>
<dbReference type="GO" id="GO:0016836">
    <property type="term" value="F:hydro-lyase activity"/>
    <property type="evidence" value="ECO:0007669"/>
    <property type="project" value="UniProtKB-ARBA"/>
</dbReference>
<dbReference type="STRING" id="98403.A0A151GYA3"/>
<feature type="domain" description="CN hydrolase" evidence="6">
    <location>
        <begin position="25"/>
        <end position="298"/>
    </location>
</feature>
<evidence type="ECO:0000256" key="2">
    <source>
        <dbReference type="ARBA" id="ARBA00022801"/>
    </source>
</evidence>
<dbReference type="InParanoid" id="A0A151GYA3"/>